<dbReference type="InterPro" id="IPR006190">
    <property type="entry name" value="SAF_AFP_Neu5Ac"/>
</dbReference>
<feature type="domain" description="AFP-like" evidence="1">
    <location>
        <begin position="170"/>
        <end position="228"/>
    </location>
</feature>
<dbReference type="Pfam" id="PF00583">
    <property type="entry name" value="Acetyltransf_1"/>
    <property type="match status" value="1"/>
</dbReference>
<dbReference type="InterPro" id="IPR013785">
    <property type="entry name" value="Aldolase_TIM"/>
</dbReference>
<sequence>LGVPAFKLASMHLTEPSFLQYVADKGKPLIISTGMATLDEVEEAVDVIRQTGNDQIVLLQCTTNYPSRLEDANLLAMRTMADKFDVPVGYSDHTQSEIACITSVALGACIIEKHFTLDKMSFGPDHCSSADPVEFEGLVQNIRQAETALGSSEKKPCDIEIQNAIGMKRSIVARHKILKGETICKDMLTFKRPGTGMKPSLVFDLIGKTVLYDIGAGKTLNSWMFEGDPDVEIFELTQKDCAELSEMFTQGSAEYGKFFTPFDSYDQCHLAGIIGEAKRDRYWGMRCGKRLAGFFMLRGFDEGYERPSFGAYVSETFANNGLGKQALQYALNWCRLNKISSVMLKVHPDNKLAIGIYEQAGFEPVEVSSGT</sequence>
<protein>
    <recommendedName>
        <fullName evidence="4">N-acetyltransferase domain-containing protein</fullName>
    </recommendedName>
</protein>
<dbReference type="SUPFAM" id="SSF55729">
    <property type="entry name" value="Acyl-CoA N-acyltransferases (Nat)"/>
    <property type="match status" value="1"/>
</dbReference>
<dbReference type="PANTHER" id="PTHR42966:SF1">
    <property type="entry name" value="SIALIC ACID SYNTHASE"/>
    <property type="match status" value="1"/>
</dbReference>
<feature type="non-terminal residue" evidence="3">
    <location>
        <position position="371"/>
    </location>
</feature>
<dbReference type="AlphaFoldDB" id="A0A0F9A266"/>
<reference evidence="3" key="1">
    <citation type="journal article" date="2015" name="Nature">
        <title>Complex archaea that bridge the gap between prokaryotes and eukaryotes.</title>
        <authorList>
            <person name="Spang A."/>
            <person name="Saw J.H."/>
            <person name="Jorgensen S.L."/>
            <person name="Zaremba-Niedzwiedzka K."/>
            <person name="Martijn J."/>
            <person name="Lind A.E."/>
            <person name="van Eijk R."/>
            <person name="Schleper C."/>
            <person name="Guy L."/>
            <person name="Ettema T.J."/>
        </authorList>
    </citation>
    <scope>NUCLEOTIDE SEQUENCE</scope>
</reference>
<feature type="domain" description="N-acetyltransferase" evidence="2">
    <location>
        <begin position="231"/>
        <end position="371"/>
    </location>
</feature>
<dbReference type="InterPro" id="IPR057736">
    <property type="entry name" value="SAF_PseI/NeuA/NeuB"/>
</dbReference>
<accession>A0A0F9A266</accession>
<dbReference type="Pfam" id="PF03102">
    <property type="entry name" value="NeuB"/>
    <property type="match status" value="1"/>
</dbReference>
<dbReference type="InterPro" id="IPR013974">
    <property type="entry name" value="SAF"/>
</dbReference>
<feature type="non-terminal residue" evidence="3">
    <location>
        <position position="1"/>
    </location>
</feature>
<dbReference type="Gene3D" id="3.40.630.30">
    <property type="match status" value="1"/>
</dbReference>
<dbReference type="EMBL" id="LAZR01060152">
    <property type="protein sequence ID" value="KKK66276.1"/>
    <property type="molecule type" value="Genomic_DNA"/>
</dbReference>
<dbReference type="Gene3D" id="3.20.20.70">
    <property type="entry name" value="Aldolase class I"/>
    <property type="match status" value="1"/>
</dbReference>
<name>A0A0F9A266_9ZZZZ</name>
<dbReference type="PROSITE" id="PS50844">
    <property type="entry name" value="AFP_LIKE"/>
    <property type="match status" value="1"/>
</dbReference>
<organism evidence="3">
    <name type="scientific">marine sediment metagenome</name>
    <dbReference type="NCBI Taxonomy" id="412755"/>
    <lineage>
        <taxon>unclassified sequences</taxon>
        <taxon>metagenomes</taxon>
        <taxon>ecological metagenomes</taxon>
    </lineage>
</organism>
<dbReference type="GO" id="GO:0047444">
    <property type="term" value="F:N-acylneuraminate-9-phosphate synthase activity"/>
    <property type="evidence" value="ECO:0007669"/>
    <property type="project" value="TreeGrafter"/>
</dbReference>
<dbReference type="Pfam" id="PF08666">
    <property type="entry name" value="SAF"/>
    <property type="match status" value="1"/>
</dbReference>
<dbReference type="InterPro" id="IPR051690">
    <property type="entry name" value="PseI-like"/>
</dbReference>
<evidence type="ECO:0000313" key="3">
    <source>
        <dbReference type="EMBL" id="KKK66276.1"/>
    </source>
</evidence>
<dbReference type="PANTHER" id="PTHR42966">
    <property type="entry name" value="N-ACETYLNEURAMINATE SYNTHASE"/>
    <property type="match status" value="1"/>
</dbReference>
<dbReference type="Gene3D" id="3.90.1210.10">
    <property type="entry name" value="Antifreeze-like/N-acetylneuraminic acid synthase C-terminal domain"/>
    <property type="match status" value="1"/>
</dbReference>
<dbReference type="SUPFAM" id="SSF51569">
    <property type="entry name" value="Aldolase"/>
    <property type="match status" value="1"/>
</dbReference>
<evidence type="ECO:0008006" key="4">
    <source>
        <dbReference type="Google" id="ProtNLM"/>
    </source>
</evidence>
<dbReference type="GO" id="GO:0016747">
    <property type="term" value="F:acyltransferase activity, transferring groups other than amino-acyl groups"/>
    <property type="evidence" value="ECO:0007669"/>
    <property type="project" value="InterPro"/>
</dbReference>
<evidence type="ECO:0000259" key="1">
    <source>
        <dbReference type="PROSITE" id="PS50844"/>
    </source>
</evidence>
<dbReference type="SUPFAM" id="SSF51269">
    <property type="entry name" value="AFP III-like domain"/>
    <property type="match status" value="1"/>
</dbReference>
<gene>
    <name evidence="3" type="ORF">LCGC14_2965730</name>
</gene>
<dbReference type="InterPro" id="IPR013132">
    <property type="entry name" value="PseI/NeuA/B-like_N"/>
</dbReference>
<dbReference type="CDD" id="cd11615">
    <property type="entry name" value="SAF_NeuB_like"/>
    <property type="match status" value="1"/>
</dbReference>
<dbReference type="PROSITE" id="PS51186">
    <property type="entry name" value="GNAT"/>
    <property type="match status" value="1"/>
</dbReference>
<dbReference type="GO" id="GO:0016051">
    <property type="term" value="P:carbohydrate biosynthetic process"/>
    <property type="evidence" value="ECO:0007669"/>
    <property type="project" value="InterPro"/>
</dbReference>
<proteinExistence type="predicted"/>
<dbReference type="InterPro" id="IPR036732">
    <property type="entry name" value="AFP_Neu5c_C_sf"/>
</dbReference>
<dbReference type="InterPro" id="IPR016181">
    <property type="entry name" value="Acyl_CoA_acyltransferase"/>
</dbReference>
<comment type="caution">
    <text evidence="3">The sequence shown here is derived from an EMBL/GenBank/DDBJ whole genome shotgun (WGS) entry which is preliminary data.</text>
</comment>
<evidence type="ECO:0000259" key="2">
    <source>
        <dbReference type="PROSITE" id="PS51186"/>
    </source>
</evidence>
<dbReference type="InterPro" id="IPR000182">
    <property type="entry name" value="GNAT_dom"/>
</dbReference>
<dbReference type="CDD" id="cd04301">
    <property type="entry name" value="NAT_SF"/>
    <property type="match status" value="1"/>
</dbReference>